<dbReference type="RefSeq" id="WP_151970553.1">
    <property type="nucleotide sequence ID" value="NZ_AP019860.1"/>
</dbReference>
<evidence type="ECO:0000256" key="2">
    <source>
        <dbReference type="SAM" id="SignalP"/>
    </source>
</evidence>
<keyword evidence="4" id="KW-1185">Reference proteome</keyword>
<evidence type="ECO:0000313" key="3">
    <source>
        <dbReference type="EMBL" id="BBM86499.1"/>
    </source>
</evidence>
<dbReference type="Proteomes" id="UP000326354">
    <property type="component" value="Chromosome"/>
</dbReference>
<keyword evidence="1" id="KW-0175">Coiled coil</keyword>
<dbReference type="KEGG" id="uam:UABAM_04885"/>
<sequence length="679" mass="78051">MPSKFLKLICSCAFAICIAVYSQASDRENQTWAYTKTFEGKVGPEWSSAKTSTTPSGRKFLGQFSKNGVTLSLNDLPPHSQVTISFELFIMSSWDGNSKEWGPDIWELSVKDGPTLLHTTFSNSGIQAFPQNYPGGKNIARSGASENNTLGYVFRYGGKRHPADSVYRLKYTFSHTEDSVMFQFSGIDLQGVHDESWGLANVAVHLDGKIDNKVQKRFEIVGPKAVKWEDEVVYETFEIKDGKQKPLHLNVKYQIQGAKSKDFKITPINYNKIRLQFPKAYAQFCEQNITLIAQVDFPVMGDDKSTANNASLDIVISNISDQCHLLQSEIKKIEAQIATLHREVRLCKEQLTTIKIPPRFSDEDAQKLQQQKESLKQQKEKLQTAVEKTAKAIQELRKQQQEANRLNMVLTRCMTQAERAFIALGNYKNSAKTRENKLEFLQTFLPRFHRGKTDSWSDGEVDNEFSIAYMKARKLAIARVGFGLVGIANLATMIIPHPGGRYSIVFEAFMFALGTEVDKKIDPLMNEVRNYNTLLKSEYYPMLKELQQLAEQVQKLKKKGPQAQLKKFENLLRQKVQKLQKMNLHVLSEAIKLVNIAKKRQKKMQKQLKTIEREWKNKKEQYEQFLVAQDKRNWEILDKKQSIFELKSKIQTSEEKLIRLNQRLQEFSTVYNKYCTEKK</sequence>
<protein>
    <submittedName>
        <fullName evidence="3">Chromosome partition protein Smc</fullName>
    </submittedName>
</protein>
<accession>A0A5S9F6B9</accession>
<feature type="chain" id="PRO_5024969735" evidence="2">
    <location>
        <begin position="25"/>
        <end position="679"/>
    </location>
</feature>
<dbReference type="AlphaFoldDB" id="A0A5S9F6B9"/>
<feature type="coiled-coil region" evidence="1">
    <location>
        <begin position="316"/>
        <end position="406"/>
    </location>
</feature>
<evidence type="ECO:0000256" key="1">
    <source>
        <dbReference type="SAM" id="Coils"/>
    </source>
</evidence>
<dbReference type="EMBL" id="AP019860">
    <property type="protein sequence ID" value="BBM86499.1"/>
    <property type="molecule type" value="Genomic_DNA"/>
</dbReference>
<gene>
    <name evidence="3" type="ORF">UABAM_04885</name>
</gene>
<evidence type="ECO:0000313" key="4">
    <source>
        <dbReference type="Proteomes" id="UP000326354"/>
    </source>
</evidence>
<dbReference type="OrthoDB" id="285331at2"/>
<organism evidence="3 4">
    <name type="scientific">Uabimicrobium amorphum</name>
    <dbReference type="NCBI Taxonomy" id="2596890"/>
    <lineage>
        <taxon>Bacteria</taxon>
        <taxon>Pseudomonadati</taxon>
        <taxon>Planctomycetota</taxon>
        <taxon>Candidatus Uabimicrobiia</taxon>
        <taxon>Candidatus Uabimicrobiales</taxon>
        <taxon>Candidatus Uabimicrobiaceae</taxon>
        <taxon>Candidatus Uabimicrobium</taxon>
    </lineage>
</organism>
<feature type="coiled-coil region" evidence="1">
    <location>
        <begin position="594"/>
        <end position="670"/>
    </location>
</feature>
<reference evidence="3 4" key="1">
    <citation type="submission" date="2019-08" db="EMBL/GenBank/DDBJ databases">
        <title>Complete genome sequence of Candidatus Uab amorphum.</title>
        <authorList>
            <person name="Shiratori T."/>
            <person name="Suzuki S."/>
            <person name="Kakizawa Y."/>
            <person name="Ishida K."/>
        </authorList>
    </citation>
    <scope>NUCLEOTIDE SEQUENCE [LARGE SCALE GENOMIC DNA]</scope>
    <source>
        <strain evidence="3 4">SRT547</strain>
    </source>
</reference>
<keyword evidence="2" id="KW-0732">Signal</keyword>
<proteinExistence type="predicted"/>
<name>A0A5S9F6B9_UABAM</name>
<feature type="signal peptide" evidence="2">
    <location>
        <begin position="1"/>
        <end position="24"/>
    </location>
</feature>